<proteinExistence type="predicted"/>
<comment type="caution">
    <text evidence="3">The sequence shown here is derived from an EMBL/GenBank/DDBJ whole genome shotgun (WGS) entry which is preliminary data.</text>
</comment>
<keyword evidence="4" id="KW-1185">Reference proteome</keyword>
<evidence type="ECO:0000313" key="4">
    <source>
        <dbReference type="Proteomes" id="UP001066276"/>
    </source>
</evidence>
<protein>
    <submittedName>
        <fullName evidence="3">Uncharacterized protein</fullName>
    </submittedName>
</protein>
<keyword evidence="1" id="KW-0175">Coiled coil</keyword>
<dbReference type="AlphaFoldDB" id="A0AAV7MQD7"/>
<evidence type="ECO:0000256" key="1">
    <source>
        <dbReference type="SAM" id="Coils"/>
    </source>
</evidence>
<name>A0AAV7MQD7_PLEWA</name>
<evidence type="ECO:0000313" key="3">
    <source>
        <dbReference type="EMBL" id="KAJ1105747.1"/>
    </source>
</evidence>
<gene>
    <name evidence="3" type="ORF">NDU88_003152</name>
</gene>
<feature type="region of interest" description="Disordered" evidence="2">
    <location>
        <begin position="1"/>
        <end position="53"/>
    </location>
</feature>
<sequence length="185" mass="20615">MDRTRYPLTWPQSGSYSESEHARASGRLPEHEENDTGHRCSPNPRGGTGTVPKPCHTIEDGLASMAQSVSPAEEQEMGEIATPSMLQLKSFILEHNKAILGRIDGVATTVTLLRQDMDKMEGKVKDLETRADGMEEIVRAPTTTLTEHECRPQMQDAQLSDLEDRLQHNYNPILGLPGRDRDHTD</sequence>
<organism evidence="3 4">
    <name type="scientific">Pleurodeles waltl</name>
    <name type="common">Iberian ribbed newt</name>
    <dbReference type="NCBI Taxonomy" id="8319"/>
    <lineage>
        <taxon>Eukaryota</taxon>
        <taxon>Metazoa</taxon>
        <taxon>Chordata</taxon>
        <taxon>Craniata</taxon>
        <taxon>Vertebrata</taxon>
        <taxon>Euteleostomi</taxon>
        <taxon>Amphibia</taxon>
        <taxon>Batrachia</taxon>
        <taxon>Caudata</taxon>
        <taxon>Salamandroidea</taxon>
        <taxon>Salamandridae</taxon>
        <taxon>Pleurodelinae</taxon>
        <taxon>Pleurodeles</taxon>
    </lineage>
</organism>
<evidence type="ECO:0000256" key="2">
    <source>
        <dbReference type="SAM" id="MobiDB-lite"/>
    </source>
</evidence>
<dbReference type="EMBL" id="JANPWB010000013">
    <property type="protein sequence ID" value="KAJ1105747.1"/>
    <property type="molecule type" value="Genomic_DNA"/>
</dbReference>
<accession>A0AAV7MQD7</accession>
<feature type="coiled-coil region" evidence="1">
    <location>
        <begin position="110"/>
        <end position="137"/>
    </location>
</feature>
<dbReference type="Proteomes" id="UP001066276">
    <property type="component" value="Chromosome 9"/>
</dbReference>
<feature type="compositionally biased region" description="Basic and acidic residues" evidence="2">
    <location>
        <begin position="18"/>
        <end position="38"/>
    </location>
</feature>
<reference evidence="3" key="1">
    <citation type="journal article" date="2022" name="bioRxiv">
        <title>Sequencing and chromosome-scale assembly of the giantPleurodeles waltlgenome.</title>
        <authorList>
            <person name="Brown T."/>
            <person name="Elewa A."/>
            <person name="Iarovenko S."/>
            <person name="Subramanian E."/>
            <person name="Araus A.J."/>
            <person name="Petzold A."/>
            <person name="Susuki M."/>
            <person name="Suzuki K.-i.T."/>
            <person name="Hayashi T."/>
            <person name="Toyoda A."/>
            <person name="Oliveira C."/>
            <person name="Osipova E."/>
            <person name="Leigh N.D."/>
            <person name="Simon A."/>
            <person name="Yun M.H."/>
        </authorList>
    </citation>
    <scope>NUCLEOTIDE SEQUENCE</scope>
    <source>
        <strain evidence="3">20211129_DDA</strain>
        <tissue evidence="3">Liver</tissue>
    </source>
</reference>